<evidence type="ECO:0000259" key="2">
    <source>
        <dbReference type="Pfam" id="PF18426"/>
    </source>
</evidence>
<evidence type="ECO:0000313" key="3">
    <source>
        <dbReference type="EMBL" id="SUF55765.1"/>
    </source>
</evidence>
<reference evidence="3 4" key="1">
    <citation type="submission" date="2018-06" db="EMBL/GenBank/DDBJ databases">
        <authorList>
            <consortium name="Pathogen Informatics"/>
            <person name="Doyle S."/>
        </authorList>
    </citation>
    <scope>NUCLEOTIDE SEQUENCE [LARGE SCALE GENOMIC DNA]</scope>
    <source>
        <strain evidence="3 4">NCTC10252</strain>
    </source>
</reference>
<accession>A0A379QHD1</accession>
<evidence type="ECO:0000256" key="1">
    <source>
        <dbReference type="SAM" id="SignalP"/>
    </source>
</evidence>
<sequence>MKNILLLFLFLCSYVSYADNTIWKSECVGYYRLQLPDNLELGRYPAERIYIEDIAGMKAIFGEYHRLRNQGPNIESVFSGFYYENYRVMISDDNFIDLESYKKKVTDLLEEYNNTYYMKDYSADVFFLSYKDSHSLYVKKNHRLYQFMKGGGRADYLLGANKNNLNFNKKFDVISLLGRFQSRAFYEIPFGQGFCLPYGFIANDSGNEERSMAVTYRMKNHPDVMILFQDASYQLPNIVPRDSDLNPIKNYDAKDYAKWLWNHVYMLYPEQKRRLLPPGWFSVTMDGRKGSGSFLEVTRKDGSKDYGYLAFVRADPKNSTKEPDLQVFITSRSDLAEGHPQISPDELKALAEHIVSSVKHR</sequence>
<name>A0A379QHD1_SALER</name>
<evidence type="ECO:0000313" key="4">
    <source>
        <dbReference type="Proteomes" id="UP000254597"/>
    </source>
</evidence>
<gene>
    <name evidence="3" type="ORF">NCTC10252_00971</name>
</gene>
<feature type="domain" description="Tle cognate immunity protein 4 C-terminal" evidence="2">
    <location>
        <begin position="187"/>
        <end position="229"/>
    </location>
</feature>
<keyword evidence="1" id="KW-0732">Signal</keyword>
<feature type="chain" id="PRO_5017062339" description="Tle cognate immunity protein 4 C-terminal domain-containing protein" evidence="1">
    <location>
        <begin position="19"/>
        <end position="361"/>
    </location>
</feature>
<protein>
    <recommendedName>
        <fullName evidence="2">Tle cognate immunity protein 4 C-terminal domain-containing protein</fullName>
    </recommendedName>
</protein>
<feature type="signal peptide" evidence="1">
    <location>
        <begin position="1"/>
        <end position="18"/>
    </location>
</feature>
<dbReference type="EMBL" id="UGWP01000004">
    <property type="protein sequence ID" value="SUF55765.1"/>
    <property type="molecule type" value="Genomic_DNA"/>
</dbReference>
<proteinExistence type="predicted"/>
<dbReference type="AlphaFoldDB" id="A0A379QHD1"/>
<dbReference type="Pfam" id="PF18426">
    <property type="entry name" value="Tli4_C"/>
    <property type="match status" value="1"/>
</dbReference>
<dbReference type="Proteomes" id="UP000254597">
    <property type="component" value="Unassembled WGS sequence"/>
</dbReference>
<organism evidence="3 4">
    <name type="scientific">Salmonella enterica</name>
    <name type="common">Salmonella choleraesuis</name>
    <dbReference type="NCBI Taxonomy" id="28901"/>
    <lineage>
        <taxon>Bacteria</taxon>
        <taxon>Pseudomonadati</taxon>
        <taxon>Pseudomonadota</taxon>
        <taxon>Gammaproteobacteria</taxon>
        <taxon>Enterobacterales</taxon>
        <taxon>Enterobacteriaceae</taxon>
        <taxon>Salmonella</taxon>
    </lineage>
</organism>
<dbReference type="InterPro" id="IPR041290">
    <property type="entry name" value="Tli4_C"/>
</dbReference>